<organism evidence="1">
    <name type="scientific">bioreactor metagenome</name>
    <dbReference type="NCBI Taxonomy" id="1076179"/>
    <lineage>
        <taxon>unclassified sequences</taxon>
        <taxon>metagenomes</taxon>
        <taxon>ecological metagenomes</taxon>
    </lineage>
</organism>
<dbReference type="GO" id="GO:0004764">
    <property type="term" value="F:shikimate 3-dehydrogenase (NADP+) activity"/>
    <property type="evidence" value="ECO:0007669"/>
    <property type="project" value="UniProtKB-EC"/>
</dbReference>
<proteinExistence type="predicted"/>
<dbReference type="InterPro" id="IPR036291">
    <property type="entry name" value="NAD(P)-bd_dom_sf"/>
</dbReference>
<dbReference type="Gene3D" id="3.40.50.720">
    <property type="entry name" value="NAD(P)-binding Rossmann-like Domain"/>
    <property type="match status" value="1"/>
</dbReference>
<dbReference type="PANTHER" id="PTHR21089">
    <property type="entry name" value="SHIKIMATE DEHYDROGENASE"/>
    <property type="match status" value="1"/>
</dbReference>
<accession>A0A645GR57</accession>
<evidence type="ECO:0000313" key="1">
    <source>
        <dbReference type="EMBL" id="MPN29391.1"/>
    </source>
</evidence>
<comment type="caution">
    <text evidence="1">The sequence shown here is derived from an EMBL/GenBank/DDBJ whole genome shotgun (WGS) entry which is preliminary data.</text>
</comment>
<keyword evidence="1" id="KW-0560">Oxidoreductase</keyword>
<dbReference type="InterPro" id="IPR022893">
    <property type="entry name" value="Shikimate_DH_fam"/>
</dbReference>
<dbReference type="GO" id="GO:0009423">
    <property type="term" value="P:chorismate biosynthetic process"/>
    <property type="evidence" value="ECO:0007669"/>
    <property type="project" value="TreeGrafter"/>
</dbReference>
<dbReference type="GO" id="GO:0019632">
    <property type="term" value="P:shikimate metabolic process"/>
    <property type="evidence" value="ECO:0007669"/>
    <property type="project" value="TreeGrafter"/>
</dbReference>
<name>A0A645GR57_9ZZZZ</name>
<sequence length="111" mass="12444">MNDETIEKNLTDYDVVVHATKVGMYPKSDAVLFNTEWLSPAHTVCDVVYVPAETKLLAEAKARGCATLSGLWMNINGAIEQMRLWFGIEAPADFMYLAEMNFLRAQGRLKS</sequence>
<dbReference type="EMBL" id="VSSQ01080065">
    <property type="protein sequence ID" value="MPN29391.1"/>
    <property type="molecule type" value="Genomic_DNA"/>
</dbReference>
<dbReference type="EC" id="1.1.1.25" evidence="1"/>
<dbReference type="PANTHER" id="PTHR21089:SF1">
    <property type="entry name" value="BIFUNCTIONAL 3-DEHYDROQUINATE DEHYDRATASE_SHIKIMATE DEHYDROGENASE, CHLOROPLASTIC"/>
    <property type="match status" value="1"/>
</dbReference>
<gene>
    <name evidence="1" type="primary">aroE_50</name>
    <name evidence="1" type="ORF">SDC9_176844</name>
</gene>
<reference evidence="1" key="1">
    <citation type="submission" date="2019-08" db="EMBL/GenBank/DDBJ databases">
        <authorList>
            <person name="Kucharzyk K."/>
            <person name="Murdoch R.W."/>
            <person name="Higgins S."/>
            <person name="Loffler F."/>
        </authorList>
    </citation>
    <scope>NUCLEOTIDE SEQUENCE</scope>
</reference>
<dbReference type="SUPFAM" id="SSF51735">
    <property type="entry name" value="NAD(P)-binding Rossmann-fold domains"/>
    <property type="match status" value="1"/>
</dbReference>
<dbReference type="AlphaFoldDB" id="A0A645GR57"/>
<protein>
    <submittedName>
        <fullName evidence="1">Shikimate dehydrogenase (NADP(+))</fullName>
        <ecNumber evidence="1">1.1.1.25</ecNumber>
    </submittedName>
</protein>